<evidence type="ECO:0000313" key="8">
    <source>
        <dbReference type="EMBL" id="ONF96726.1"/>
    </source>
</evidence>
<evidence type="ECO:0000256" key="6">
    <source>
        <dbReference type="SAM" id="Phobius"/>
    </source>
</evidence>
<dbReference type="PANTHER" id="PTHR38459:SF1">
    <property type="entry name" value="PROPHAGE BACTOPRENOL-LINKED GLUCOSE TRANSLOCASE HOMOLOG"/>
    <property type="match status" value="1"/>
</dbReference>
<dbReference type="Proteomes" id="UP000188729">
    <property type="component" value="Unassembled WGS sequence"/>
</dbReference>
<feature type="transmembrane region" description="Helical" evidence="6">
    <location>
        <begin position="50"/>
        <end position="67"/>
    </location>
</feature>
<keyword evidence="9" id="KW-1185">Reference proteome</keyword>
<dbReference type="AlphaFoldDB" id="A0A1V2EVM1"/>
<dbReference type="GO" id="GO:0000271">
    <property type="term" value="P:polysaccharide biosynthetic process"/>
    <property type="evidence" value="ECO:0007669"/>
    <property type="project" value="InterPro"/>
</dbReference>
<evidence type="ECO:0000256" key="5">
    <source>
        <dbReference type="ARBA" id="ARBA00023136"/>
    </source>
</evidence>
<keyword evidence="4 6" id="KW-1133">Transmembrane helix</keyword>
<evidence type="ECO:0000256" key="4">
    <source>
        <dbReference type="ARBA" id="ARBA00022989"/>
    </source>
</evidence>
<sequence length="140" mass="15764">MDAVRGKFVTAQMRETFWQLVRFGVAGGLATVCYAIVYSPLAAFQITSEQVANVAGYLVAMLSGYVLHSKWSFRGHAASAKASMFKFFAVSLVSYGVNTFWVWLLTDDAMYAGSWWWPLIPIVFVTPLVTFALNRLWVFR</sequence>
<dbReference type="STRING" id="1915074.SPHI_09200"/>
<accession>A0A1V2EVM1</accession>
<dbReference type="InterPro" id="IPR051401">
    <property type="entry name" value="GtrA_CellWall_Glycosyl"/>
</dbReference>
<evidence type="ECO:0000313" key="9">
    <source>
        <dbReference type="Proteomes" id="UP000188729"/>
    </source>
</evidence>
<comment type="subcellular location">
    <subcellularLocation>
        <location evidence="1">Membrane</location>
        <topology evidence="1">Multi-pass membrane protein</topology>
    </subcellularLocation>
</comment>
<evidence type="ECO:0000256" key="1">
    <source>
        <dbReference type="ARBA" id="ARBA00004141"/>
    </source>
</evidence>
<protein>
    <submittedName>
        <fullName evidence="8">GtrA-like protein</fullName>
    </submittedName>
</protein>
<dbReference type="PANTHER" id="PTHR38459">
    <property type="entry name" value="PROPHAGE BACTOPRENOL-LINKED GLUCOSE TRANSLOCASE HOMOLOG"/>
    <property type="match status" value="1"/>
</dbReference>
<proteinExistence type="inferred from homology"/>
<keyword evidence="3 6" id="KW-0812">Transmembrane</keyword>
<evidence type="ECO:0000256" key="3">
    <source>
        <dbReference type="ARBA" id="ARBA00022692"/>
    </source>
</evidence>
<dbReference type="InterPro" id="IPR007267">
    <property type="entry name" value="GtrA_DPMS_TM"/>
</dbReference>
<dbReference type="Pfam" id="PF04138">
    <property type="entry name" value="GtrA_DPMS_TM"/>
    <property type="match status" value="1"/>
</dbReference>
<comment type="similarity">
    <text evidence="2">Belongs to the GtrA family.</text>
</comment>
<feature type="domain" description="GtrA/DPMS transmembrane" evidence="7">
    <location>
        <begin position="22"/>
        <end position="139"/>
    </location>
</feature>
<feature type="transmembrane region" description="Helical" evidence="6">
    <location>
        <begin position="20"/>
        <end position="38"/>
    </location>
</feature>
<feature type="transmembrane region" description="Helical" evidence="6">
    <location>
        <begin position="116"/>
        <end position="138"/>
    </location>
</feature>
<dbReference type="RefSeq" id="WP_233130684.1">
    <property type="nucleotide sequence ID" value="NZ_MPSB01000003.1"/>
</dbReference>
<comment type="caution">
    <text evidence="8">The sequence shown here is derived from an EMBL/GenBank/DDBJ whole genome shotgun (WGS) entry which is preliminary data.</text>
</comment>
<keyword evidence="5 6" id="KW-0472">Membrane</keyword>
<feature type="transmembrane region" description="Helical" evidence="6">
    <location>
        <begin position="87"/>
        <end position="104"/>
    </location>
</feature>
<organism evidence="8 9">
    <name type="scientific">Sphingomonas jeddahensis</name>
    <dbReference type="NCBI Taxonomy" id="1915074"/>
    <lineage>
        <taxon>Bacteria</taxon>
        <taxon>Pseudomonadati</taxon>
        <taxon>Pseudomonadota</taxon>
        <taxon>Alphaproteobacteria</taxon>
        <taxon>Sphingomonadales</taxon>
        <taxon>Sphingomonadaceae</taxon>
        <taxon>Sphingomonas</taxon>
    </lineage>
</organism>
<evidence type="ECO:0000256" key="2">
    <source>
        <dbReference type="ARBA" id="ARBA00009399"/>
    </source>
</evidence>
<dbReference type="EMBL" id="MPSB01000003">
    <property type="protein sequence ID" value="ONF96726.1"/>
    <property type="molecule type" value="Genomic_DNA"/>
</dbReference>
<gene>
    <name evidence="8" type="ORF">SPHI_09200</name>
</gene>
<reference evidence="8 9" key="1">
    <citation type="submission" date="2016-11" db="EMBL/GenBank/DDBJ databases">
        <title>Genome sequence of Sphingomonas jeddahensis G39.</title>
        <authorList>
            <person name="Poehlein A."/>
            <person name="Wuebbeler J.H."/>
            <person name="Steinbuechel A."/>
            <person name="Daniel R."/>
        </authorList>
    </citation>
    <scope>NUCLEOTIDE SEQUENCE [LARGE SCALE GENOMIC DNA]</scope>
    <source>
        <strain evidence="8 9">G39</strain>
    </source>
</reference>
<name>A0A1V2EVM1_9SPHN</name>
<dbReference type="GO" id="GO:0005886">
    <property type="term" value="C:plasma membrane"/>
    <property type="evidence" value="ECO:0007669"/>
    <property type="project" value="TreeGrafter"/>
</dbReference>
<evidence type="ECO:0000259" key="7">
    <source>
        <dbReference type="Pfam" id="PF04138"/>
    </source>
</evidence>